<keyword evidence="1" id="KW-0732">Signal</keyword>
<feature type="chain" id="PRO_5024956445" description="ASST-domain-containing protein" evidence="1">
    <location>
        <begin position="16"/>
        <end position="502"/>
    </location>
</feature>
<dbReference type="PANTHER" id="PTHR35340">
    <property type="entry name" value="PQQ ENZYME REPEAT PROTEIN-RELATED"/>
    <property type="match status" value="1"/>
</dbReference>
<evidence type="ECO:0000313" key="2">
    <source>
        <dbReference type="EMBL" id="KAA8906009.1"/>
    </source>
</evidence>
<sequence length="502" mass="56409">MLLLTIFLVGTLCRAADLKSAPYESRIDLLPASLKVSTFVREKVSDDMIFIAPWSSGNIEKSQKYLGPHIFKADGELIWTGYGRFGNSVVNFMPSKGENGETRMSFFEGNVAFAGIGLGTYRAMDNRFDTTQHIGLKASYLHDFHEIKFTGPDTAVFSTYNPVPYKMSKFKESAFEDGWVFDNIITEVNTTTDEVVFQWNSLDHVSVGDTMVKSQMKSHGGSNLDPFDYMHLNSIVKDDYGNYLISCRHLWSLYYIDGKTGDLIWTLSTGNVDGDWEVDDDATFGFQHDANWVKPSSIGRSEEKNVKYISLFDNEKTGSGETAHRAYPRGMIIRLEEGKARDSKKKGKVSLVKEYRLDTDKASPSQGSIQVLENGNVFIGWGPNPVISEHLFNGSIIFKASLPHATYKAYKSKFKGYPRENMSILSAYDGDSDTTTLYISWNGASEVEQWNVYSEEEFVTCTPKSGFETVLHIRGFKKSIEIDAIGDGMILGHNKVKTYDTR</sequence>
<dbReference type="Proteomes" id="UP000761534">
    <property type="component" value="Unassembled WGS sequence"/>
</dbReference>
<comment type="caution">
    <text evidence="2">The sequence shown here is derived from an EMBL/GenBank/DDBJ whole genome shotgun (WGS) entry which is preliminary data.</text>
</comment>
<evidence type="ECO:0000256" key="1">
    <source>
        <dbReference type="SAM" id="SignalP"/>
    </source>
</evidence>
<reference evidence="2" key="1">
    <citation type="journal article" date="2019" name="G3 (Bethesda)">
        <title>Genome Assemblies of Two Rare Opportunistic Yeast Pathogens: Diutina rugosa (syn. Candida rugosa) and Trichomonascus ciferrii (syn. Candida ciferrii).</title>
        <authorList>
            <person name="Mixao V."/>
            <person name="Saus E."/>
            <person name="Hansen A.P."/>
            <person name="Lass-Florl C."/>
            <person name="Gabaldon T."/>
        </authorList>
    </citation>
    <scope>NUCLEOTIDE SEQUENCE</scope>
    <source>
        <strain evidence="2">CBS 4856</strain>
    </source>
</reference>
<dbReference type="PANTHER" id="PTHR35340:SF5">
    <property type="entry name" value="ASST-DOMAIN-CONTAINING PROTEIN"/>
    <property type="match status" value="1"/>
</dbReference>
<keyword evidence="3" id="KW-1185">Reference proteome</keyword>
<dbReference type="InterPro" id="IPR053143">
    <property type="entry name" value="Arylsulfate_ST"/>
</dbReference>
<name>A0A642UZR7_9ASCO</name>
<dbReference type="VEuPathDB" id="FungiDB:TRICI_005192"/>
<proteinExistence type="predicted"/>
<feature type="signal peptide" evidence="1">
    <location>
        <begin position="1"/>
        <end position="15"/>
    </location>
</feature>
<evidence type="ECO:0008006" key="4">
    <source>
        <dbReference type="Google" id="ProtNLM"/>
    </source>
</evidence>
<dbReference type="OrthoDB" id="5427350at2759"/>
<dbReference type="AlphaFoldDB" id="A0A642UZR7"/>
<organism evidence="2 3">
    <name type="scientific">Trichomonascus ciferrii</name>
    <dbReference type="NCBI Taxonomy" id="44093"/>
    <lineage>
        <taxon>Eukaryota</taxon>
        <taxon>Fungi</taxon>
        <taxon>Dikarya</taxon>
        <taxon>Ascomycota</taxon>
        <taxon>Saccharomycotina</taxon>
        <taxon>Dipodascomycetes</taxon>
        <taxon>Dipodascales</taxon>
        <taxon>Trichomonascaceae</taxon>
        <taxon>Trichomonascus</taxon>
        <taxon>Trichomonascus ciferrii complex</taxon>
    </lineage>
</organism>
<dbReference type="Pfam" id="PF14269">
    <property type="entry name" value="Arylsulfotran_2"/>
    <property type="match status" value="1"/>
</dbReference>
<dbReference type="InterPro" id="IPR039535">
    <property type="entry name" value="ASST-like"/>
</dbReference>
<gene>
    <name evidence="2" type="ORF">TRICI_005192</name>
</gene>
<evidence type="ECO:0000313" key="3">
    <source>
        <dbReference type="Proteomes" id="UP000761534"/>
    </source>
</evidence>
<protein>
    <recommendedName>
        <fullName evidence="4">ASST-domain-containing protein</fullName>
    </recommendedName>
</protein>
<dbReference type="EMBL" id="SWFS01000404">
    <property type="protein sequence ID" value="KAA8906009.1"/>
    <property type="molecule type" value="Genomic_DNA"/>
</dbReference>
<accession>A0A642UZR7</accession>